<dbReference type="InterPro" id="IPR013083">
    <property type="entry name" value="Znf_RING/FYVE/PHD"/>
</dbReference>
<accession>A0A6J8D7U2</accession>
<dbReference type="OrthoDB" id="10251804at2759"/>
<sequence>MVIMVVFTTHKPFLVAGASAPSHLVGTELWTSVTTVVCMDIGLKDCKNPKFIALRSTILKDSDILKTIFSVKFWSQNEQIKHPEFRSLFNSLSSTIIDARAKSTVEKYAGYFKRFVKWTDKYSEIKCVLPCQELYVGLYLQNLMQSANHYSVIESAFYGIKWAHNLAGVANPCDSEMLLGRYHGKHDREIGKETSERDSKSTMLLTPNVSPDKFEKAGNSEVWKFINERTKMPNTCKRKQLCTNISGQEISWDEIVQNIIVPDIGRTEDRHQNGCFGGSLDEIKTGLVNPQQYTSVFHTKNTERKKLCKLCQDRELDTIFLPCGHLVCCHFCCRNQNFKLCPQCFKEIEHVNEAHF</sequence>
<keyword evidence="1 4" id="KW-0863">Zinc-finger</keyword>
<keyword evidence="7" id="KW-1185">Reference proteome</keyword>
<dbReference type="InterPro" id="IPR001841">
    <property type="entry name" value="Znf_RING"/>
</dbReference>
<gene>
    <name evidence="6" type="ORF">MCOR_37095</name>
</gene>
<dbReference type="AlphaFoldDB" id="A0A6J8D7U2"/>
<evidence type="ECO:0000313" key="7">
    <source>
        <dbReference type="Proteomes" id="UP000507470"/>
    </source>
</evidence>
<evidence type="ECO:0000256" key="1">
    <source>
        <dbReference type="ARBA" id="ARBA00022771"/>
    </source>
</evidence>
<evidence type="ECO:0000313" key="6">
    <source>
        <dbReference type="EMBL" id="CAC5403190.1"/>
    </source>
</evidence>
<dbReference type="Gene3D" id="3.30.40.10">
    <property type="entry name" value="Zinc/RING finger domain, C3HC4 (zinc finger)"/>
    <property type="match status" value="1"/>
</dbReference>
<evidence type="ECO:0000256" key="4">
    <source>
        <dbReference type="PROSITE-ProRule" id="PRU00175"/>
    </source>
</evidence>
<evidence type="ECO:0000259" key="5">
    <source>
        <dbReference type="PROSITE" id="PS50089"/>
    </source>
</evidence>
<dbReference type="GO" id="GO:0008270">
    <property type="term" value="F:zinc ion binding"/>
    <property type="evidence" value="ECO:0007669"/>
    <property type="project" value="UniProtKB-KW"/>
</dbReference>
<dbReference type="SUPFAM" id="SSF47823">
    <property type="entry name" value="lambda integrase-like, N-terminal domain"/>
    <property type="match status" value="1"/>
</dbReference>
<reference evidence="6 7" key="1">
    <citation type="submission" date="2020-06" db="EMBL/GenBank/DDBJ databases">
        <authorList>
            <person name="Li R."/>
            <person name="Bekaert M."/>
        </authorList>
    </citation>
    <scope>NUCLEOTIDE SEQUENCE [LARGE SCALE GENOMIC DNA]</scope>
    <source>
        <strain evidence="7">wild</strain>
    </source>
</reference>
<dbReference type="Pfam" id="PF13920">
    <property type="entry name" value="zf-C3HC4_3"/>
    <property type="match status" value="1"/>
</dbReference>
<dbReference type="EMBL" id="CACVKT020006694">
    <property type="protein sequence ID" value="CAC5403190.1"/>
    <property type="molecule type" value="Genomic_DNA"/>
</dbReference>
<keyword evidence="6" id="KW-0808">Transferase</keyword>
<keyword evidence="1 4" id="KW-0479">Metal-binding</keyword>
<organism evidence="6 7">
    <name type="scientific">Mytilus coruscus</name>
    <name type="common">Sea mussel</name>
    <dbReference type="NCBI Taxonomy" id="42192"/>
    <lineage>
        <taxon>Eukaryota</taxon>
        <taxon>Metazoa</taxon>
        <taxon>Spiralia</taxon>
        <taxon>Lophotrochozoa</taxon>
        <taxon>Mollusca</taxon>
        <taxon>Bivalvia</taxon>
        <taxon>Autobranchia</taxon>
        <taxon>Pteriomorphia</taxon>
        <taxon>Mytilida</taxon>
        <taxon>Mytiloidea</taxon>
        <taxon>Mytilidae</taxon>
        <taxon>Mytilinae</taxon>
        <taxon>Mytilus</taxon>
    </lineage>
</organism>
<evidence type="ECO:0000256" key="2">
    <source>
        <dbReference type="ARBA" id="ARBA00022833"/>
    </source>
</evidence>
<dbReference type="Proteomes" id="UP000507470">
    <property type="component" value="Unassembled WGS sequence"/>
</dbReference>
<dbReference type="GO" id="GO:0003677">
    <property type="term" value="F:DNA binding"/>
    <property type="evidence" value="ECO:0007669"/>
    <property type="project" value="UniProtKB-KW"/>
</dbReference>
<dbReference type="GO" id="GO:0061630">
    <property type="term" value="F:ubiquitin protein ligase activity"/>
    <property type="evidence" value="ECO:0007669"/>
    <property type="project" value="UniProtKB-EC"/>
</dbReference>
<feature type="domain" description="RING-type" evidence="5">
    <location>
        <begin position="308"/>
        <end position="344"/>
    </location>
</feature>
<protein>
    <submittedName>
        <fullName evidence="6">MYLIP</fullName>
        <ecNumber evidence="6">2.3.2.27</ecNumber>
    </submittedName>
</protein>
<dbReference type="InterPro" id="IPR010998">
    <property type="entry name" value="Integrase_recombinase_N"/>
</dbReference>
<dbReference type="EC" id="2.3.2.27" evidence="6"/>
<evidence type="ECO:0000256" key="3">
    <source>
        <dbReference type="ARBA" id="ARBA00023125"/>
    </source>
</evidence>
<keyword evidence="3" id="KW-0238">DNA-binding</keyword>
<dbReference type="PROSITE" id="PS50089">
    <property type="entry name" value="ZF_RING_2"/>
    <property type="match status" value="1"/>
</dbReference>
<keyword evidence="6" id="KW-0012">Acyltransferase</keyword>
<proteinExistence type="predicted"/>
<name>A0A6J8D7U2_MYTCO</name>
<keyword evidence="2" id="KW-0862">Zinc</keyword>
<dbReference type="Gene3D" id="1.10.150.130">
    <property type="match status" value="1"/>
</dbReference>
<dbReference type="SUPFAM" id="SSF57850">
    <property type="entry name" value="RING/U-box"/>
    <property type="match status" value="1"/>
</dbReference>